<organism evidence="1 2">
    <name type="scientific">Sesamum angolense</name>
    <dbReference type="NCBI Taxonomy" id="2727404"/>
    <lineage>
        <taxon>Eukaryota</taxon>
        <taxon>Viridiplantae</taxon>
        <taxon>Streptophyta</taxon>
        <taxon>Embryophyta</taxon>
        <taxon>Tracheophyta</taxon>
        <taxon>Spermatophyta</taxon>
        <taxon>Magnoliopsida</taxon>
        <taxon>eudicotyledons</taxon>
        <taxon>Gunneridae</taxon>
        <taxon>Pentapetalae</taxon>
        <taxon>asterids</taxon>
        <taxon>lamiids</taxon>
        <taxon>Lamiales</taxon>
        <taxon>Pedaliaceae</taxon>
        <taxon>Sesamum</taxon>
    </lineage>
</organism>
<protein>
    <submittedName>
        <fullName evidence="1">Uncharacterized protein</fullName>
    </submittedName>
</protein>
<reference evidence="1" key="1">
    <citation type="submission" date="2020-06" db="EMBL/GenBank/DDBJ databases">
        <authorList>
            <person name="Li T."/>
            <person name="Hu X."/>
            <person name="Zhang T."/>
            <person name="Song X."/>
            <person name="Zhang H."/>
            <person name="Dai N."/>
            <person name="Sheng W."/>
            <person name="Hou X."/>
            <person name="Wei L."/>
        </authorList>
    </citation>
    <scope>NUCLEOTIDE SEQUENCE</scope>
    <source>
        <strain evidence="1">K16</strain>
        <tissue evidence="1">Leaf</tissue>
    </source>
</reference>
<dbReference type="EMBL" id="JACGWL010000012">
    <property type="protein sequence ID" value="KAK4391119.1"/>
    <property type="molecule type" value="Genomic_DNA"/>
</dbReference>
<dbReference type="PANTHER" id="PTHR33735">
    <property type="entry name" value="EXPRESSED PROTEIN"/>
    <property type="match status" value="1"/>
</dbReference>
<dbReference type="AlphaFoldDB" id="A0AAE1WD16"/>
<name>A0AAE1WD16_9LAMI</name>
<accession>A0AAE1WD16</accession>
<dbReference type="Proteomes" id="UP001289374">
    <property type="component" value="Unassembled WGS sequence"/>
</dbReference>
<gene>
    <name evidence="1" type="ORF">Sango_2175200</name>
</gene>
<proteinExistence type="predicted"/>
<evidence type="ECO:0000313" key="2">
    <source>
        <dbReference type="Proteomes" id="UP001289374"/>
    </source>
</evidence>
<reference evidence="1" key="2">
    <citation type="journal article" date="2024" name="Plant">
        <title>Genomic evolution and insights into agronomic trait innovations of Sesamum species.</title>
        <authorList>
            <person name="Miao H."/>
            <person name="Wang L."/>
            <person name="Qu L."/>
            <person name="Liu H."/>
            <person name="Sun Y."/>
            <person name="Le M."/>
            <person name="Wang Q."/>
            <person name="Wei S."/>
            <person name="Zheng Y."/>
            <person name="Lin W."/>
            <person name="Duan Y."/>
            <person name="Cao H."/>
            <person name="Xiong S."/>
            <person name="Wang X."/>
            <person name="Wei L."/>
            <person name="Li C."/>
            <person name="Ma Q."/>
            <person name="Ju M."/>
            <person name="Zhao R."/>
            <person name="Li G."/>
            <person name="Mu C."/>
            <person name="Tian Q."/>
            <person name="Mei H."/>
            <person name="Zhang T."/>
            <person name="Gao T."/>
            <person name="Zhang H."/>
        </authorList>
    </citation>
    <scope>NUCLEOTIDE SEQUENCE</scope>
    <source>
        <strain evidence="1">K16</strain>
    </source>
</reference>
<keyword evidence="2" id="KW-1185">Reference proteome</keyword>
<comment type="caution">
    <text evidence="1">The sequence shown here is derived from an EMBL/GenBank/DDBJ whole genome shotgun (WGS) entry which is preliminary data.</text>
</comment>
<evidence type="ECO:0000313" key="1">
    <source>
        <dbReference type="EMBL" id="KAK4391119.1"/>
    </source>
</evidence>
<dbReference type="PANTHER" id="PTHR33735:SF26">
    <property type="entry name" value="PTERIN-BINDING DOMAIN-CONTAINING PROTEIN"/>
    <property type="match status" value="1"/>
</dbReference>
<sequence>MSSSMASPMIVGHKSTALIRTKPYPRSQQILCWNPISKLGLISKCRDDGISFWGNKTGVMSNNYKTKRNCLFVVYANSVPGAPLPSGPPPSKSMSWILGLVVSFILPFFTNKWGPLWVIKNRIDTAVQTVENIVEAVEKVAGEVDKIAEDISDDLPQGKLKDLVDFVENMAEKTAKTADSLDNIIDKVQEAEDKVEDIVECAVKEATTVSKK</sequence>